<comment type="caution">
    <text evidence="1">The sequence shown here is derived from an EMBL/GenBank/DDBJ whole genome shotgun (WGS) entry which is preliminary data.</text>
</comment>
<proteinExistence type="predicted"/>
<reference evidence="1" key="1">
    <citation type="submission" date="2021-06" db="EMBL/GenBank/DDBJ databases">
        <authorList>
            <person name="Kallberg Y."/>
            <person name="Tangrot J."/>
            <person name="Rosling A."/>
        </authorList>
    </citation>
    <scope>NUCLEOTIDE SEQUENCE</scope>
    <source>
        <strain evidence="1">28 12/20/2015</strain>
    </source>
</reference>
<evidence type="ECO:0000313" key="2">
    <source>
        <dbReference type="Proteomes" id="UP000789366"/>
    </source>
</evidence>
<name>A0ACA9R5J9_9GLOM</name>
<evidence type="ECO:0000313" key="1">
    <source>
        <dbReference type="EMBL" id="CAG8776947.1"/>
    </source>
</evidence>
<accession>A0ACA9R5J9</accession>
<protein>
    <submittedName>
        <fullName evidence="1">9220_t:CDS:1</fullName>
    </submittedName>
</protein>
<feature type="non-terminal residue" evidence="1">
    <location>
        <position position="1"/>
    </location>
</feature>
<gene>
    <name evidence="1" type="ORF">SPELUC_LOCUS16134</name>
</gene>
<dbReference type="Proteomes" id="UP000789366">
    <property type="component" value="Unassembled WGS sequence"/>
</dbReference>
<sequence>IELNEAQFIALERDKKREREKSIWEFENKGGCQGEHILSYGTSPEQREEKVLEVKEMEEVKEETREKKSEQEKETSQQDLQQEIKK</sequence>
<keyword evidence="2" id="KW-1185">Reference proteome</keyword>
<organism evidence="1 2">
    <name type="scientific">Cetraspora pellucida</name>
    <dbReference type="NCBI Taxonomy" id="1433469"/>
    <lineage>
        <taxon>Eukaryota</taxon>
        <taxon>Fungi</taxon>
        <taxon>Fungi incertae sedis</taxon>
        <taxon>Mucoromycota</taxon>
        <taxon>Glomeromycotina</taxon>
        <taxon>Glomeromycetes</taxon>
        <taxon>Diversisporales</taxon>
        <taxon>Gigasporaceae</taxon>
        <taxon>Cetraspora</taxon>
    </lineage>
</organism>
<dbReference type="EMBL" id="CAJVPW010057695">
    <property type="protein sequence ID" value="CAG8776947.1"/>
    <property type="molecule type" value="Genomic_DNA"/>
</dbReference>